<dbReference type="AlphaFoldDB" id="A0A7K5Q6J6"/>
<comment type="subcellular location">
    <subcellularLocation>
        <location evidence="1">Nucleus</location>
    </subcellularLocation>
</comment>
<organism evidence="14 15">
    <name type="scientific">Erythrocercus mccallii</name>
    <dbReference type="NCBI Taxonomy" id="107208"/>
    <lineage>
        <taxon>Eukaryota</taxon>
        <taxon>Metazoa</taxon>
        <taxon>Chordata</taxon>
        <taxon>Craniata</taxon>
        <taxon>Vertebrata</taxon>
        <taxon>Euteleostomi</taxon>
        <taxon>Archelosauria</taxon>
        <taxon>Archosauria</taxon>
        <taxon>Dinosauria</taxon>
        <taxon>Saurischia</taxon>
        <taxon>Theropoda</taxon>
        <taxon>Coelurosauria</taxon>
        <taxon>Aves</taxon>
        <taxon>Neognathae</taxon>
        <taxon>Neoaves</taxon>
        <taxon>Telluraves</taxon>
        <taxon>Australaves</taxon>
        <taxon>Passeriformes</taxon>
        <taxon>Corvoidea</taxon>
        <taxon>Dicruridae</taxon>
        <taxon>Erythrocercus</taxon>
    </lineage>
</organism>
<keyword evidence="3" id="KW-0479">Metal-binding</keyword>
<evidence type="ECO:0000256" key="2">
    <source>
        <dbReference type="ARBA" id="ARBA00022491"/>
    </source>
</evidence>
<name>A0A7K5Q6J6_9CORV</name>
<evidence type="ECO:0000256" key="12">
    <source>
        <dbReference type="SAM" id="MobiDB-lite"/>
    </source>
</evidence>
<sequence>EMETMTEKQRDTRYFWNNTPEKSDYEAVEALISMSCNWKSDFKKHAEMRPITPASDMSEENDEALLPGAADFNTIPAFCLTPPYSPSDFEMSQVIHPLGKALSEAAKPPLATPRREVEKSPAARPLKARVTSVIRHTADAQLCDHKTCPMRTASVLKYQDSASTETHRKQYAKKEHSVCSAVAPSGASAETSELSTAEGRTAEPAVGPVPLTKPSASKEESVPEAAEQPVVAAPLSPAQGSGAPPVPVICQMVPLPTNNNVVTAVVPNTAPNQQPALCQPMVFMGTQVPKGAVMFVVPQPVVQGTKAPVVSPNGTRLSPIAPAPGFVPSTAKTTPQADSSRIRSHICGYPGCGKTYFKSSHLKAHVRTHTGEKPFSCSWKGCERRFARSDELSRHRRTHTGEKKFACPMCERRFMRSDHLTKHARRHLSAKKLPNWQMEVSKLSDVAVPQTSATAQ</sequence>
<dbReference type="GO" id="GO:0000981">
    <property type="term" value="F:DNA-binding transcription factor activity, RNA polymerase II-specific"/>
    <property type="evidence" value="ECO:0007669"/>
    <property type="project" value="TreeGrafter"/>
</dbReference>
<dbReference type="SMART" id="SM00355">
    <property type="entry name" value="ZnF_C2H2"/>
    <property type="match status" value="3"/>
</dbReference>
<feature type="domain" description="C2H2-type" evidence="13">
    <location>
        <begin position="375"/>
        <end position="404"/>
    </location>
</feature>
<evidence type="ECO:0000256" key="3">
    <source>
        <dbReference type="ARBA" id="ARBA00022723"/>
    </source>
</evidence>
<feature type="domain" description="C2H2-type" evidence="13">
    <location>
        <begin position="345"/>
        <end position="374"/>
    </location>
</feature>
<evidence type="ECO:0000259" key="13">
    <source>
        <dbReference type="PROSITE" id="PS50157"/>
    </source>
</evidence>
<dbReference type="Proteomes" id="UP000532437">
    <property type="component" value="Unassembled WGS sequence"/>
</dbReference>
<evidence type="ECO:0000256" key="1">
    <source>
        <dbReference type="ARBA" id="ARBA00004123"/>
    </source>
</evidence>
<evidence type="ECO:0000256" key="11">
    <source>
        <dbReference type="PROSITE-ProRule" id="PRU00042"/>
    </source>
</evidence>
<keyword evidence="7" id="KW-0805">Transcription regulation</keyword>
<dbReference type="GO" id="GO:0000978">
    <property type="term" value="F:RNA polymerase II cis-regulatory region sequence-specific DNA binding"/>
    <property type="evidence" value="ECO:0007669"/>
    <property type="project" value="TreeGrafter"/>
</dbReference>
<feature type="compositionally biased region" description="Polar residues" evidence="12">
    <location>
        <begin position="330"/>
        <end position="339"/>
    </location>
</feature>
<dbReference type="PROSITE" id="PS50157">
    <property type="entry name" value="ZINC_FINGER_C2H2_2"/>
    <property type="match status" value="3"/>
</dbReference>
<evidence type="ECO:0000313" key="15">
    <source>
        <dbReference type="Proteomes" id="UP000532437"/>
    </source>
</evidence>
<evidence type="ECO:0000256" key="5">
    <source>
        <dbReference type="ARBA" id="ARBA00022771"/>
    </source>
</evidence>
<dbReference type="SUPFAM" id="SSF57667">
    <property type="entry name" value="beta-beta-alpha zinc fingers"/>
    <property type="match status" value="2"/>
</dbReference>
<keyword evidence="6" id="KW-0862">Zinc</keyword>
<dbReference type="EMBL" id="VZRG01005054">
    <property type="protein sequence ID" value="NWT62368.1"/>
    <property type="molecule type" value="Genomic_DNA"/>
</dbReference>
<evidence type="ECO:0000256" key="10">
    <source>
        <dbReference type="ARBA" id="ARBA00023242"/>
    </source>
</evidence>
<evidence type="ECO:0000256" key="4">
    <source>
        <dbReference type="ARBA" id="ARBA00022737"/>
    </source>
</evidence>
<evidence type="ECO:0000256" key="9">
    <source>
        <dbReference type="ARBA" id="ARBA00023163"/>
    </source>
</evidence>
<feature type="non-terminal residue" evidence="14">
    <location>
        <position position="1"/>
    </location>
</feature>
<dbReference type="FunFam" id="3.30.160.60:FF:000134">
    <property type="entry name" value="Krueppel-like factor 11"/>
    <property type="match status" value="1"/>
</dbReference>
<dbReference type="InterPro" id="IPR013087">
    <property type="entry name" value="Znf_C2H2_type"/>
</dbReference>
<keyword evidence="9" id="KW-0804">Transcription</keyword>
<dbReference type="CDD" id="cd21572">
    <property type="entry name" value="KLF10_N"/>
    <property type="match status" value="1"/>
</dbReference>
<dbReference type="PANTHER" id="PTHR23235">
    <property type="entry name" value="KRUEPPEL-LIKE TRANSCRIPTION FACTOR"/>
    <property type="match status" value="1"/>
</dbReference>
<keyword evidence="15" id="KW-1185">Reference proteome</keyword>
<feature type="region of interest" description="Disordered" evidence="12">
    <location>
        <begin position="182"/>
        <end position="230"/>
    </location>
</feature>
<accession>A0A7K5Q6J6</accession>
<evidence type="ECO:0000256" key="7">
    <source>
        <dbReference type="ARBA" id="ARBA00023015"/>
    </source>
</evidence>
<evidence type="ECO:0000256" key="6">
    <source>
        <dbReference type="ARBA" id="ARBA00022833"/>
    </source>
</evidence>
<dbReference type="GO" id="GO:0005634">
    <property type="term" value="C:nucleus"/>
    <property type="evidence" value="ECO:0007669"/>
    <property type="project" value="UniProtKB-SubCell"/>
</dbReference>
<keyword evidence="2" id="KW-0678">Repressor</keyword>
<dbReference type="PROSITE" id="PS00028">
    <property type="entry name" value="ZINC_FINGER_C2H2_1"/>
    <property type="match status" value="3"/>
</dbReference>
<gene>
    <name evidence="14" type="primary">Klf10</name>
    <name evidence="14" type="ORF">ERYMCC_R13167</name>
</gene>
<comment type="caution">
    <text evidence="14">The sequence shown here is derived from an EMBL/GenBank/DDBJ whole genome shotgun (WGS) entry which is preliminary data.</text>
</comment>
<dbReference type="FunFam" id="3.30.160.60:FF:000205">
    <property type="entry name" value="Putative Krueppel-like factor 10"/>
    <property type="match status" value="1"/>
</dbReference>
<feature type="region of interest" description="Disordered" evidence="12">
    <location>
        <begin position="320"/>
        <end position="339"/>
    </location>
</feature>
<proteinExistence type="predicted"/>
<dbReference type="Gene3D" id="3.30.160.60">
    <property type="entry name" value="Classic Zinc Finger"/>
    <property type="match status" value="3"/>
</dbReference>
<dbReference type="InterPro" id="IPR036236">
    <property type="entry name" value="Znf_C2H2_sf"/>
</dbReference>
<keyword evidence="5 11" id="KW-0863">Zinc-finger</keyword>
<feature type="non-terminal residue" evidence="14">
    <location>
        <position position="456"/>
    </location>
</feature>
<protein>
    <submittedName>
        <fullName evidence="14">KLF10 factor</fullName>
    </submittedName>
</protein>
<dbReference type="Pfam" id="PF00096">
    <property type="entry name" value="zf-C2H2"/>
    <property type="match status" value="3"/>
</dbReference>
<keyword evidence="8" id="KW-0238">DNA-binding</keyword>
<keyword evidence="4" id="KW-0677">Repeat</keyword>
<dbReference type="FunFam" id="3.30.160.60:FF:000018">
    <property type="entry name" value="Krueppel-like factor 15"/>
    <property type="match status" value="1"/>
</dbReference>
<dbReference type="GO" id="GO:0008270">
    <property type="term" value="F:zinc ion binding"/>
    <property type="evidence" value="ECO:0007669"/>
    <property type="project" value="UniProtKB-KW"/>
</dbReference>
<reference evidence="14 15" key="1">
    <citation type="submission" date="2019-09" db="EMBL/GenBank/DDBJ databases">
        <title>Bird 10,000 Genomes (B10K) Project - Family phase.</title>
        <authorList>
            <person name="Zhang G."/>
        </authorList>
    </citation>
    <scope>NUCLEOTIDE SEQUENCE [LARGE SCALE GENOMIC DNA]</scope>
    <source>
        <strain evidence="14">B10K-DU-002-60</strain>
        <tissue evidence="14">Muscle</tissue>
    </source>
</reference>
<evidence type="ECO:0000256" key="8">
    <source>
        <dbReference type="ARBA" id="ARBA00023125"/>
    </source>
</evidence>
<dbReference type="PANTHER" id="PTHR23235:SF64">
    <property type="entry name" value="KRUEPPEL-LIKE FACTOR 10"/>
    <property type="match status" value="1"/>
</dbReference>
<evidence type="ECO:0000313" key="14">
    <source>
        <dbReference type="EMBL" id="NWT62368.1"/>
    </source>
</evidence>
<keyword evidence="10" id="KW-0539">Nucleus</keyword>
<feature type="domain" description="C2H2-type" evidence="13">
    <location>
        <begin position="405"/>
        <end position="432"/>
    </location>
</feature>